<dbReference type="SUPFAM" id="SSF46689">
    <property type="entry name" value="Homeodomain-like"/>
    <property type="match status" value="1"/>
</dbReference>
<dbReference type="PROSITE" id="PS50977">
    <property type="entry name" value="HTH_TETR_2"/>
    <property type="match status" value="1"/>
</dbReference>
<feature type="DNA-binding region" description="H-T-H motif" evidence="4">
    <location>
        <begin position="39"/>
        <end position="58"/>
    </location>
</feature>
<evidence type="ECO:0000313" key="7">
    <source>
        <dbReference type="Proteomes" id="UP000465609"/>
    </source>
</evidence>
<dbReference type="InterPro" id="IPR009057">
    <property type="entry name" value="Homeodomain-like_sf"/>
</dbReference>
<name>A0ABM7IMF6_9MYCO</name>
<evidence type="ECO:0000256" key="1">
    <source>
        <dbReference type="ARBA" id="ARBA00023015"/>
    </source>
</evidence>
<dbReference type="PANTHER" id="PTHR30055">
    <property type="entry name" value="HTH-TYPE TRANSCRIPTIONAL REGULATOR RUTR"/>
    <property type="match status" value="1"/>
</dbReference>
<dbReference type="Gene3D" id="1.10.357.10">
    <property type="entry name" value="Tetracycline Repressor, domain 2"/>
    <property type="match status" value="1"/>
</dbReference>
<evidence type="ECO:0000259" key="5">
    <source>
        <dbReference type="PROSITE" id="PS50977"/>
    </source>
</evidence>
<evidence type="ECO:0000256" key="3">
    <source>
        <dbReference type="ARBA" id="ARBA00023163"/>
    </source>
</evidence>
<dbReference type="EMBL" id="AP022577">
    <property type="protein sequence ID" value="BBX87996.1"/>
    <property type="molecule type" value="Genomic_DNA"/>
</dbReference>
<dbReference type="Pfam" id="PF00440">
    <property type="entry name" value="TetR_N"/>
    <property type="match status" value="1"/>
</dbReference>
<dbReference type="PRINTS" id="PR00455">
    <property type="entry name" value="HTHTETR"/>
</dbReference>
<keyword evidence="3" id="KW-0804">Transcription</keyword>
<dbReference type="RefSeq" id="WP_138233525.1">
    <property type="nucleotide sequence ID" value="NZ_AP022577.1"/>
</dbReference>
<dbReference type="InterPro" id="IPR050109">
    <property type="entry name" value="HTH-type_TetR-like_transc_reg"/>
</dbReference>
<keyword evidence="1" id="KW-0805">Transcription regulation</keyword>
<dbReference type="Proteomes" id="UP000465609">
    <property type="component" value="Chromosome"/>
</dbReference>
<keyword evidence="2 4" id="KW-0238">DNA-binding</keyword>
<protein>
    <submittedName>
        <fullName evidence="6">Transcriptional regulator, TetR family protein</fullName>
    </submittedName>
</protein>
<evidence type="ECO:0000256" key="4">
    <source>
        <dbReference type="PROSITE-ProRule" id="PRU00335"/>
    </source>
</evidence>
<proteinExistence type="predicted"/>
<feature type="domain" description="HTH tetR-type" evidence="5">
    <location>
        <begin position="16"/>
        <end position="76"/>
    </location>
</feature>
<sequence>MEGQGVFGFARPQRELSTEEKIVAAALQIFAERGIAVTSLRSVADFAGMSAGAVQHHFPTKASLVEAVDTHVLQIIADNLEPAVQEAEYTTVTAGKSIVQLIANHPIAMDYLKRVLVEGDAAGGVGQVIFDGLAKISESQGRRFQEQGLMRDDVDFLWSFLNPIILRVGAIILRQHIERFLPGHFYDREQLERWDSSITNLLQHGALIQPD</sequence>
<dbReference type="InterPro" id="IPR001647">
    <property type="entry name" value="HTH_TetR"/>
</dbReference>
<keyword evidence="7" id="KW-1185">Reference proteome</keyword>
<reference evidence="6 7" key="1">
    <citation type="journal article" date="2019" name="Emerg. Microbes Infect.">
        <title>Comprehensive subspecies identification of 175 nontuberculous mycobacteria species based on 7547 genomic profiles.</title>
        <authorList>
            <person name="Matsumoto Y."/>
            <person name="Kinjo T."/>
            <person name="Motooka D."/>
            <person name="Nabeya D."/>
            <person name="Jung N."/>
            <person name="Uechi K."/>
            <person name="Horii T."/>
            <person name="Iida T."/>
            <person name="Fujita J."/>
            <person name="Nakamura S."/>
        </authorList>
    </citation>
    <scope>NUCLEOTIDE SEQUENCE [LARGE SCALE GENOMIC DNA]</scope>
    <source>
        <strain evidence="6 7">JCM 15296</strain>
    </source>
</reference>
<dbReference type="PANTHER" id="PTHR30055:SF234">
    <property type="entry name" value="HTH-TYPE TRANSCRIPTIONAL REGULATOR BETI"/>
    <property type="match status" value="1"/>
</dbReference>
<organism evidence="6 7">
    <name type="scientific">Mycolicibacterium aubagnense</name>
    <dbReference type="NCBI Taxonomy" id="319707"/>
    <lineage>
        <taxon>Bacteria</taxon>
        <taxon>Bacillati</taxon>
        <taxon>Actinomycetota</taxon>
        <taxon>Actinomycetes</taxon>
        <taxon>Mycobacteriales</taxon>
        <taxon>Mycobacteriaceae</taxon>
        <taxon>Mycolicibacterium</taxon>
    </lineage>
</organism>
<accession>A0ABM7IMF6</accession>
<evidence type="ECO:0000313" key="6">
    <source>
        <dbReference type="EMBL" id="BBX87996.1"/>
    </source>
</evidence>
<evidence type="ECO:0000256" key="2">
    <source>
        <dbReference type="ARBA" id="ARBA00023125"/>
    </source>
</evidence>
<gene>
    <name evidence="6" type="ORF">MAUB_58690</name>
</gene>